<comment type="caution">
    <text evidence="1">The sequence shown here is derived from an EMBL/GenBank/DDBJ whole genome shotgun (WGS) entry which is preliminary data.</text>
</comment>
<proteinExistence type="predicted"/>
<dbReference type="InterPro" id="IPR053789">
    <property type="entry name" value="TraA-like"/>
</dbReference>
<reference evidence="1" key="2">
    <citation type="submission" date="2020-09" db="EMBL/GenBank/DDBJ databases">
        <authorList>
            <person name="Sun Q."/>
            <person name="Ohkuma M."/>
        </authorList>
    </citation>
    <scope>NUCLEOTIDE SEQUENCE</scope>
    <source>
        <strain evidence="1">JCM 3172</strain>
    </source>
</reference>
<keyword evidence="2" id="KW-1185">Reference proteome</keyword>
<dbReference type="Proteomes" id="UP000619486">
    <property type="component" value="Unassembled WGS sequence"/>
</dbReference>
<accession>A0A918HCM9</accession>
<evidence type="ECO:0000313" key="1">
    <source>
        <dbReference type="EMBL" id="GGT54307.1"/>
    </source>
</evidence>
<dbReference type="AlphaFoldDB" id="A0A918HCM9"/>
<evidence type="ECO:0000313" key="2">
    <source>
        <dbReference type="Proteomes" id="UP000619486"/>
    </source>
</evidence>
<gene>
    <name evidence="1" type="ORF">GCM10014713_55100</name>
</gene>
<organism evidence="1 2">
    <name type="scientific">Streptomyces purpureus</name>
    <dbReference type="NCBI Taxonomy" id="1951"/>
    <lineage>
        <taxon>Bacteria</taxon>
        <taxon>Bacillati</taxon>
        <taxon>Actinomycetota</taxon>
        <taxon>Actinomycetes</taxon>
        <taxon>Kitasatosporales</taxon>
        <taxon>Streptomycetaceae</taxon>
        <taxon>Streptomyces</taxon>
    </lineage>
</organism>
<reference evidence="1" key="1">
    <citation type="journal article" date="2014" name="Int. J. Syst. Evol. Microbiol.">
        <title>Complete genome sequence of Corynebacterium casei LMG S-19264T (=DSM 44701T), isolated from a smear-ripened cheese.</title>
        <authorList>
            <consortium name="US DOE Joint Genome Institute (JGI-PGF)"/>
            <person name="Walter F."/>
            <person name="Albersmeier A."/>
            <person name="Kalinowski J."/>
            <person name="Ruckert C."/>
        </authorList>
    </citation>
    <scope>NUCLEOTIDE SEQUENCE</scope>
    <source>
        <strain evidence="1">JCM 3172</strain>
    </source>
</reference>
<name>A0A918HCM9_9ACTN</name>
<dbReference type="NCBIfam" id="NF041213">
    <property type="entry name" value="plasmid_TraA"/>
    <property type="match status" value="1"/>
</dbReference>
<dbReference type="EMBL" id="BMQQ01000027">
    <property type="protein sequence ID" value="GGT54307.1"/>
    <property type="molecule type" value="Genomic_DNA"/>
</dbReference>
<protein>
    <submittedName>
        <fullName evidence="1">Sporulation protein SsgA</fullName>
    </submittedName>
</protein>
<sequence length="201" mass="21354">MAHRPSHPLTSKGDCLMAQTTNGQRRRTPTNSNGAANKPNKFANAGAAAGGFVGALGGSIVPPINVTVNNNKNAARGHGGRSGAQSLLPAPEFGSPAQVRNYCNTLRAAAVTLSIEVAMGAEILNGVLAAVPDPEGRAFGSRIRARKVSRKMRKSADALRDAAKNAAACYSTFQQEFEEEINRVRHRARKPQQPVMDWAQQ</sequence>